<dbReference type="RefSeq" id="WP_118888464.1">
    <property type="nucleotide sequence ID" value="NZ_PHUT01000001.1"/>
</dbReference>
<dbReference type="SUPFAM" id="SSF55486">
    <property type="entry name" value="Metalloproteases ('zincins'), catalytic domain"/>
    <property type="match status" value="1"/>
</dbReference>
<keyword evidence="4 6" id="KW-0862">Zinc</keyword>
<keyword evidence="8" id="KW-0418">Kinase</keyword>
<keyword evidence="1 6" id="KW-0645">Protease</keyword>
<dbReference type="CDD" id="cd09607">
    <property type="entry name" value="M3B_PepF"/>
    <property type="match status" value="1"/>
</dbReference>
<keyword evidence="5 6" id="KW-0482">Metalloprotease</keyword>
<evidence type="ECO:0000256" key="6">
    <source>
        <dbReference type="RuleBase" id="RU003435"/>
    </source>
</evidence>
<dbReference type="InterPro" id="IPR001333">
    <property type="entry name" value="Peptidase_M32_Taq"/>
</dbReference>
<dbReference type="GO" id="GO:0046872">
    <property type="term" value="F:metal ion binding"/>
    <property type="evidence" value="ECO:0007669"/>
    <property type="project" value="UniProtKB-UniRule"/>
</dbReference>
<evidence type="ECO:0000256" key="4">
    <source>
        <dbReference type="ARBA" id="ARBA00022833"/>
    </source>
</evidence>
<reference evidence="8 9" key="1">
    <citation type="journal article" date="2007" name="Int. J. Syst. Evol. Microbiol.">
        <title>Oceanobacillus profundus sp. nov., isolated from a deep-sea sediment core.</title>
        <authorList>
            <person name="Kim Y.G."/>
            <person name="Choi D.H."/>
            <person name="Hyun S."/>
            <person name="Cho B.C."/>
        </authorList>
    </citation>
    <scope>NUCLEOTIDE SEQUENCE [LARGE SCALE GENOMIC DNA]</scope>
    <source>
        <strain evidence="8 9">DSM 18246</strain>
    </source>
</reference>
<protein>
    <submittedName>
        <fullName evidence="8">Pantothenate kinase</fullName>
    </submittedName>
</protein>
<dbReference type="OrthoDB" id="9769691at2"/>
<dbReference type="AlphaFoldDB" id="A0A417YNE6"/>
<evidence type="ECO:0000256" key="2">
    <source>
        <dbReference type="ARBA" id="ARBA00022723"/>
    </source>
</evidence>
<dbReference type="PANTHER" id="PTHR34217">
    <property type="entry name" value="METAL-DEPENDENT CARBOXYPEPTIDASE"/>
    <property type="match status" value="1"/>
</dbReference>
<gene>
    <name evidence="8" type="ORF">D1B32_01620</name>
</gene>
<keyword evidence="2 6" id="KW-0479">Metal-binding</keyword>
<keyword evidence="9" id="KW-1185">Reference proteome</keyword>
<dbReference type="EMBL" id="QWEH01000001">
    <property type="protein sequence ID" value="RHW35344.1"/>
    <property type="molecule type" value="Genomic_DNA"/>
</dbReference>
<dbReference type="Proteomes" id="UP000285456">
    <property type="component" value="Unassembled WGS sequence"/>
</dbReference>
<evidence type="ECO:0000313" key="8">
    <source>
        <dbReference type="EMBL" id="RHW35344.1"/>
    </source>
</evidence>
<comment type="similarity">
    <text evidence="6">Belongs to the peptidase M3 family.</text>
</comment>
<keyword evidence="8" id="KW-0808">Transferase</keyword>
<evidence type="ECO:0000256" key="1">
    <source>
        <dbReference type="ARBA" id="ARBA00022670"/>
    </source>
</evidence>
<name>A0A417YNE6_9BACI</name>
<dbReference type="PANTHER" id="PTHR34217:SF1">
    <property type="entry name" value="CARBOXYPEPTIDASE 1"/>
    <property type="match status" value="1"/>
</dbReference>
<evidence type="ECO:0000256" key="5">
    <source>
        <dbReference type="ARBA" id="ARBA00023049"/>
    </source>
</evidence>
<dbReference type="Gene3D" id="1.20.140.70">
    <property type="entry name" value="Oligopeptidase f, N-terminal domain"/>
    <property type="match status" value="1"/>
</dbReference>
<dbReference type="InterPro" id="IPR001567">
    <property type="entry name" value="Pept_M3A_M3B_dom"/>
</dbReference>
<dbReference type="Gene3D" id="1.10.1370.20">
    <property type="entry name" value="Oligoendopeptidase f, C-terminal domain"/>
    <property type="match status" value="1"/>
</dbReference>
<comment type="cofactor">
    <cofactor evidence="6">
        <name>Zn(2+)</name>
        <dbReference type="ChEBI" id="CHEBI:29105"/>
    </cofactor>
    <text evidence="6">Binds 1 zinc ion.</text>
</comment>
<accession>A0A417YNE6</accession>
<comment type="caution">
    <text evidence="8">The sequence shown here is derived from an EMBL/GenBank/DDBJ whole genome shotgun (WGS) entry which is preliminary data.</text>
</comment>
<dbReference type="GO" id="GO:0004181">
    <property type="term" value="F:metallocarboxypeptidase activity"/>
    <property type="evidence" value="ECO:0007669"/>
    <property type="project" value="InterPro"/>
</dbReference>
<dbReference type="GO" id="GO:0016301">
    <property type="term" value="F:kinase activity"/>
    <property type="evidence" value="ECO:0007669"/>
    <property type="project" value="UniProtKB-KW"/>
</dbReference>
<dbReference type="GO" id="GO:0004222">
    <property type="term" value="F:metalloendopeptidase activity"/>
    <property type="evidence" value="ECO:0007669"/>
    <property type="project" value="InterPro"/>
</dbReference>
<sequence length="599" mass="68974">METTKYREVWELDSLFPGGSESSQLRKHIKELESKVYTFANHVSYFKPSQEVADSIKIAALLEHMSTIQIHVSQANSFITCLLAQNPKDQTATSLQSKIGDIRASFDSSVQKTQKILQGIEENLWQSMLDTSLLQNHAFILNELRTKGARQLNDNEFVSELMIDGYHAWGQFYHALISDIKVNISINGNRNELSVGQAINLRSHPDERVRRKSHEVLENTWIDKEDLFARILNHIVGFRQQVYKKRGIENVLEEPLIDNRVEEDTLNAMWRAVNKQKKPFVDYLNKKAELLGEPKLNAYNFWAPITESTQQLEYKEAVDFITKHCGQFGPELEAFTLNAFEQGWVESENRSAKSVAAFCAGFPLTGESRVFMTFGGTIKDVLALAHELGHAFHNYAMKSVDGLSKKYPLSLAETASTFSEMIVLEAAIKETTSDQEKLFLVDEKLKRSVMNFMNMHSRFLFEKNLNEERKQGFVPPSRLNALMKEAMEEAYHSSLENASVHSWIWTPHYYITKSPFYNFPYTFGYLFALSIFAKAKEKGKTFEQEYLALLRDSGRMSTEDLVMKHLEEDIKSEVFWEKGLALCIEDVREFIRLTEKIKR</sequence>
<dbReference type="InterPro" id="IPR042088">
    <property type="entry name" value="OligoPept_F_C"/>
</dbReference>
<keyword evidence="3 6" id="KW-0378">Hydrolase</keyword>
<proteinExistence type="inferred from homology"/>
<evidence type="ECO:0000256" key="3">
    <source>
        <dbReference type="ARBA" id="ARBA00022801"/>
    </source>
</evidence>
<evidence type="ECO:0000313" key="9">
    <source>
        <dbReference type="Proteomes" id="UP000285456"/>
    </source>
</evidence>
<dbReference type="InterPro" id="IPR034006">
    <property type="entry name" value="M3B_PepF_2"/>
</dbReference>
<evidence type="ECO:0000259" key="7">
    <source>
        <dbReference type="Pfam" id="PF01432"/>
    </source>
</evidence>
<dbReference type="Pfam" id="PF01432">
    <property type="entry name" value="Peptidase_M3"/>
    <property type="match status" value="1"/>
</dbReference>
<dbReference type="GO" id="GO:0006508">
    <property type="term" value="P:proteolysis"/>
    <property type="evidence" value="ECO:0007669"/>
    <property type="project" value="UniProtKB-KW"/>
</dbReference>
<feature type="domain" description="Peptidase M3A/M3B catalytic" evidence="7">
    <location>
        <begin position="201"/>
        <end position="575"/>
    </location>
</feature>
<organism evidence="8 9">
    <name type="scientific">Oceanobacillus profundus</name>
    <dbReference type="NCBI Taxonomy" id="372463"/>
    <lineage>
        <taxon>Bacteria</taxon>
        <taxon>Bacillati</taxon>
        <taxon>Bacillota</taxon>
        <taxon>Bacilli</taxon>
        <taxon>Bacillales</taxon>
        <taxon>Bacillaceae</taxon>
        <taxon>Oceanobacillus</taxon>
    </lineage>
</organism>